<evidence type="ECO:0000313" key="5">
    <source>
        <dbReference type="EMBL" id="KAI7742620.1"/>
    </source>
</evidence>
<dbReference type="EMBL" id="JAMZMK010007949">
    <property type="protein sequence ID" value="KAI7742620.1"/>
    <property type="molecule type" value="Genomic_DNA"/>
</dbReference>
<dbReference type="InterPro" id="IPR016163">
    <property type="entry name" value="Ald_DH_C"/>
</dbReference>
<evidence type="ECO:0000313" key="6">
    <source>
        <dbReference type="Proteomes" id="UP001206925"/>
    </source>
</evidence>
<feature type="chain" id="PRO_5042207041" description="Aldehyde dehydrogenase domain-containing protein" evidence="3">
    <location>
        <begin position="19"/>
        <end position="173"/>
    </location>
</feature>
<dbReference type="SUPFAM" id="SSF53720">
    <property type="entry name" value="ALDH-like"/>
    <property type="match status" value="1"/>
</dbReference>
<dbReference type="GO" id="GO:0019145">
    <property type="term" value="F:aminobutyraldehyde dehydrogenase (NAD+) activity"/>
    <property type="evidence" value="ECO:0007669"/>
    <property type="project" value="UniProtKB-ARBA"/>
</dbReference>
<feature type="domain" description="Aldehyde dehydrogenase" evidence="4">
    <location>
        <begin position="50"/>
        <end position="172"/>
    </location>
</feature>
<comment type="similarity">
    <text evidence="1">Belongs to the aldehyde dehydrogenase family.</text>
</comment>
<evidence type="ECO:0000256" key="2">
    <source>
        <dbReference type="ARBA" id="ARBA00023027"/>
    </source>
</evidence>
<keyword evidence="6" id="KW-1185">Reference proteome</keyword>
<dbReference type="GO" id="GO:0110095">
    <property type="term" value="P:cellular detoxification of aldehyde"/>
    <property type="evidence" value="ECO:0007669"/>
    <property type="project" value="UniProtKB-ARBA"/>
</dbReference>
<dbReference type="InterPro" id="IPR016161">
    <property type="entry name" value="Ald_DH/histidinol_DH"/>
</dbReference>
<accession>A0AAD5CK07</accession>
<organism evidence="5 6">
    <name type="scientific">Ambrosia artemisiifolia</name>
    <name type="common">Common ragweed</name>
    <dbReference type="NCBI Taxonomy" id="4212"/>
    <lineage>
        <taxon>Eukaryota</taxon>
        <taxon>Viridiplantae</taxon>
        <taxon>Streptophyta</taxon>
        <taxon>Embryophyta</taxon>
        <taxon>Tracheophyta</taxon>
        <taxon>Spermatophyta</taxon>
        <taxon>Magnoliopsida</taxon>
        <taxon>eudicotyledons</taxon>
        <taxon>Gunneridae</taxon>
        <taxon>Pentapetalae</taxon>
        <taxon>asterids</taxon>
        <taxon>campanulids</taxon>
        <taxon>Asterales</taxon>
        <taxon>Asteraceae</taxon>
        <taxon>Asteroideae</taxon>
        <taxon>Heliantheae alliance</taxon>
        <taxon>Heliantheae</taxon>
        <taxon>Ambrosia</taxon>
    </lineage>
</organism>
<feature type="non-terminal residue" evidence="5">
    <location>
        <position position="1"/>
    </location>
</feature>
<evidence type="ECO:0000256" key="1">
    <source>
        <dbReference type="ARBA" id="ARBA00009986"/>
    </source>
</evidence>
<protein>
    <recommendedName>
        <fullName evidence="4">Aldehyde dehydrogenase domain-containing protein</fullName>
    </recommendedName>
</protein>
<dbReference type="Pfam" id="PF00171">
    <property type="entry name" value="Aldedh"/>
    <property type="match status" value="1"/>
</dbReference>
<reference evidence="5" key="1">
    <citation type="submission" date="2022-06" db="EMBL/GenBank/DDBJ databases">
        <title>Uncovering the hologenomic basis of an extraordinary plant invasion.</title>
        <authorList>
            <person name="Bieker V.C."/>
            <person name="Martin M.D."/>
            <person name="Gilbert T."/>
            <person name="Hodgins K."/>
            <person name="Battlay P."/>
            <person name="Petersen B."/>
            <person name="Wilson J."/>
        </authorList>
    </citation>
    <scope>NUCLEOTIDE SEQUENCE</scope>
    <source>
        <strain evidence="5">AA19_3_7</strain>
        <tissue evidence="5">Leaf</tissue>
    </source>
</reference>
<dbReference type="Proteomes" id="UP001206925">
    <property type="component" value="Unassembled WGS sequence"/>
</dbReference>
<keyword evidence="3" id="KW-0732">Signal</keyword>
<dbReference type="PANTHER" id="PTHR43860:SF2">
    <property type="entry name" value="BETAINE ALDEHYDE DEHYDROGENASE-RELATED"/>
    <property type="match status" value="1"/>
</dbReference>
<comment type="caution">
    <text evidence="5">The sequence shown here is derived from an EMBL/GenBank/DDBJ whole genome shotgun (WGS) entry which is preliminary data.</text>
</comment>
<evidence type="ECO:0000256" key="3">
    <source>
        <dbReference type="SAM" id="SignalP"/>
    </source>
</evidence>
<keyword evidence="2" id="KW-0520">NAD</keyword>
<sequence>MTNVRLVILRLLLWKSRSIQEVFSLKTKVLIEKQIERGEFVWRTNRANVHMNMLDFRISDPLEEGCRLGHVVSAGQYEKVLNFVETAKREGTIVLFGGKRPQHLTKGFYMEPALITDVTTSMQIWSDEVFRPVLCVKTFSIEQEAIKLANDTHYGLGSAIISNDLEWWDRVAK</sequence>
<dbReference type="InterPro" id="IPR015590">
    <property type="entry name" value="Aldehyde_DH_dom"/>
</dbReference>
<feature type="signal peptide" evidence="3">
    <location>
        <begin position="1"/>
        <end position="18"/>
    </location>
</feature>
<proteinExistence type="inferred from homology"/>
<name>A0AAD5CK07_AMBAR</name>
<dbReference type="PANTHER" id="PTHR43860">
    <property type="entry name" value="BETAINE ALDEHYDE DEHYDROGENASE"/>
    <property type="match status" value="1"/>
</dbReference>
<dbReference type="AlphaFoldDB" id="A0AAD5CK07"/>
<evidence type="ECO:0000259" key="4">
    <source>
        <dbReference type="Pfam" id="PF00171"/>
    </source>
</evidence>
<dbReference type="Gene3D" id="3.40.309.10">
    <property type="entry name" value="Aldehyde Dehydrogenase, Chain A, domain 2"/>
    <property type="match status" value="1"/>
</dbReference>
<gene>
    <name evidence="5" type="ORF">M8C21_027190</name>
</gene>